<dbReference type="PANTHER" id="PTHR23063">
    <property type="entry name" value="PHOSPHOLIPID ACYLTRANSFERASE"/>
    <property type="match status" value="1"/>
</dbReference>
<proteinExistence type="predicted"/>
<dbReference type="Pfam" id="PF01553">
    <property type="entry name" value="Acyltransferase"/>
    <property type="match status" value="1"/>
</dbReference>
<feature type="domain" description="Phospholipid/glycerol acyltransferase" evidence="9">
    <location>
        <begin position="91"/>
        <end position="206"/>
    </location>
</feature>
<keyword evidence="2 10" id="KW-0808">Transferase</keyword>
<evidence type="ECO:0000256" key="2">
    <source>
        <dbReference type="ARBA" id="ARBA00022679"/>
    </source>
</evidence>
<name>A0A4V3XKW1_9RHOB</name>
<organism evidence="10 11">
    <name type="scientific">Aliishimia ponticola</name>
    <dbReference type="NCBI Taxonomy" id="2499833"/>
    <lineage>
        <taxon>Bacteria</taxon>
        <taxon>Pseudomonadati</taxon>
        <taxon>Pseudomonadota</taxon>
        <taxon>Alphaproteobacteria</taxon>
        <taxon>Rhodobacterales</taxon>
        <taxon>Paracoccaceae</taxon>
        <taxon>Aliishimia</taxon>
    </lineage>
</organism>
<dbReference type="SUPFAM" id="SSF69593">
    <property type="entry name" value="Glycerol-3-phosphate (1)-acyltransferase"/>
    <property type="match status" value="1"/>
</dbReference>
<feature type="transmembrane region" description="Helical" evidence="8">
    <location>
        <begin position="92"/>
        <end position="114"/>
    </location>
</feature>
<keyword evidence="11" id="KW-1185">Reference proteome</keyword>
<dbReference type="CDD" id="cd07989">
    <property type="entry name" value="LPLAT_AGPAT-like"/>
    <property type="match status" value="1"/>
</dbReference>
<feature type="transmembrane region" description="Helical" evidence="8">
    <location>
        <begin position="120"/>
        <end position="139"/>
    </location>
</feature>
<dbReference type="GO" id="GO:0016746">
    <property type="term" value="F:acyltransferase activity"/>
    <property type="evidence" value="ECO:0007669"/>
    <property type="project" value="UniProtKB-KW"/>
</dbReference>
<dbReference type="EMBL" id="SRKY01000001">
    <property type="protein sequence ID" value="THH38513.1"/>
    <property type="molecule type" value="Genomic_DNA"/>
</dbReference>
<reference evidence="10 11" key="1">
    <citation type="submission" date="2019-04" db="EMBL/GenBank/DDBJ databases">
        <title>Shimia ponticola sp. nov., isolated from seawater.</title>
        <authorList>
            <person name="Kim Y.-O."/>
            <person name="Yoon J.-H."/>
        </authorList>
    </citation>
    <scope>NUCLEOTIDE SEQUENCE [LARGE SCALE GENOMIC DNA]</scope>
    <source>
        <strain evidence="10 11">MYP11</strain>
    </source>
</reference>
<keyword evidence="5" id="KW-0443">Lipid metabolism</keyword>
<evidence type="ECO:0000313" key="10">
    <source>
        <dbReference type="EMBL" id="THH38513.1"/>
    </source>
</evidence>
<evidence type="ECO:0000256" key="8">
    <source>
        <dbReference type="SAM" id="Phobius"/>
    </source>
</evidence>
<dbReference type="InterPro" id="IPR002123">
    <property type="entry name" value="Plipid/glycerol_acylTrfase"/>
</dbReference>
<evidence type="ECO:0000256" key="5">
    <source>
        <dbReference type="ARBA" id="ARBA00023098"/>
    </source>
</evidence>
<gene>
    <name evidence="10" type="ORF">E4Z66_02795</name>
</gene>
<evidence type="ECO:0000256" key="6">
    <source>
        <dbReference type="ARBA" id="ARBA00023136"/>
    </source>
</evidence>
<protein>
    <submittedName>
        <fullName evidence="10">1-acyl-sn-glycerol-3-phosphate acyltransferase</fullName>
    </submittedName>
</protein>
<comment type="subcellular location">
    <subcellularLocation>
        <location evidence="1">Membrane</location>
    </subcellularLocation>
</comment>
<evidence type="ECO:0000256" key="3">
    <source>
        <dbReference type="ARBA" id="ARBA00022692"/>
    </source>
</evidence>
<dbReference type="SMART" id="SM00563">
    <property type="entry name" value="PlsC"/>
    <property type="match status" value="1"/>
</dbReference>
<accession>A0A4V3XKW1</accession>
<dbReference type="GO" id="GO:0016020">
    <property type="term" value="C:membrane"/>
    <property type="evidence" value="ECO:0007669"/>
    <property type="project" value="UniProtKB-SubCell"/>
</dbReference>
<evidence type="ECO:0000313" key="11">
    <source>
        <dbReference type="Proteomes" id="UP000306602"/>
    </source>
</evidence>
<evidence type="ECO:0000256" key="1">
    <source>
        <dbReference type="ARBA" id="ARBA00004370"/>
    </source>
</evidence>
<comment type="caution">
    <text evidence="10">The sequence shown here is derived from an EMBL/GenBank/DDBJ whole genome shotgun (WGS) entry which is preliminary data.</text>
</comment>
<evidence type="ECO:0000256" key="4">
    <source>
        <dbReference type="ARBA" id="ARBA00022989"/>
    </source>
</evidence>
<keyword evidence="7 10" id="KW-0012">Acyltransferase</keyword>
<sequence length="278" mass="30397">MTSPTWSDADEPEIEPPTIWGWVRAGLRALPLILVIGVGLVILLLLRLVERPLFGMARPVTPWITVAVCRIALVVLGLGYSRTGEPMRHKGALVANHSSWLDIFVLNAAAPLYFVSKADVAGWPGIGTLAKSVGTVFIARNRQEAKLHNAVFEDRLLAGHTLLFFPEGTSTDGLRVLPFKPTLFQAFFSDSLEGEIAVQPVTVIYHAPVGEPANFYGWWGEMEFGAHLVHTLAARRQGRVEVHYSPPILLSAAQNRKLLAAECEAQIRAIHAKALTSS</sequence>
<dbReference type="PANTHER" id="PTHR23063:SF52">
    <property type="entry name" value="LYSOPHOSPHATIDYLCHOLINE ACYLTRANSFERASE"/>
    <property type="match status" value="1"/>
</dbReference>
<feature type="transmembrane region" description="Helical" evidence="8">
    <location>
        <begin position="60"/>
        <end position="80"/>
    </location>
</feature>
<dbReference type="RefSeq" id="WP_136461406.1">
    <property type="nucleotide sequence ID" value="NZ_SRKY01000001.1"/>
</dbReference>
<dbReference type="OrthoDB" id="9806880at2"/>
<evidence type="ECO:0000259" key="9">
    <source>
        <dbReference type="SMART" id="SM00563"/>
    </source>
</evidence>
<dbReference type="AlphaFoldDB" id="A0A4V3XKW1"/>
<keyword evidence="6 8" id="KW-0472">Membrane</keyword>
<dbReference type="Proteomes" id="UP000306602">
    <property type="component" value="Unassembled WGS sequence"/>
</dbReference>
<keyword evidence="3 8" id="KW-0812">Transmembrane</keyword>
<keyword evidence="4 8" id="KW-1133">Transmembrane helix</keyword>
<feature type="transmembrane region" description="Helical" evidence="8">
    <location>
        <begin position="29"/>
        <end position="48"/>
    </location>
</feature>
<dbReference type="GO" id="GO:0006629">
    <property type="term" value="P:lipid metabolic process"/>
    <property type="evidence" value="ECO:0007669"/>
    <property type="project" value="UniProtKB-KW"/>
</dbReference>
<evidence type="ECO:0000256" key="7">
    <source>
        <dbReference type="ARBA" id="ARBA00023315"/>
    </source>
</evidence>